<keyword evidence="3" id="KW-0443">Lipid metabolism</keyword>
<name>A0A7W9PFW3_9NOCA</name>
<proteinExistence type="predicted"/>
<dbReference type="CDD" id="cd07989">
    <property type="entry name" value="LPLAT_AGPAT-like"/>
    <property type="match status" value="1"/>
</dbReference>
<dbReference type="Proteomes" id="UP000540412">
    <property type="component" value="Unassembled WGS sequence"/>
</dbReference>
<dbReference type="Pfam" id="PF00487">
    <property type="entry name" value="FA_desaturase"/>
    <property type="match status" value="1"/>
</dbReference>
<evidence type="ECO:0000256" key="6">
    <source>
        <dbReference type="ARBA" id="ARBA00047906"/>
    </source>
</evidence>
<evidence type="ECO:0000256" key="2">
    <source>
        <dbReference type="ARBA" id="ARBA00022679"/>
    </source>
</evidence>
<evidence type="ECO:0000313" key="9">
    <source>
        <dbReference type="Proteomes" id="UP000540412"/>
    </source>
</evidence>
<dbReference type="GO" id="GO:0035965">
    <property type="term" value="P:cardiolipin acyl-chain remodeling"/>
    <property type="evidence" value="ECO:0007669"/>
    <property type="project" value="TreeGrafter"/>
</dbReference>
<dbReference type="SMART" id="SM00563">
    <property type="entry name" value="PlsC"/>
    <property type="match status" value="1"/>
</dbReference>
<evidence type="ECO:0000256" key="3">
    <source>
        <dbReference type="ARBA" id="ARBA00023098"/>
    </source>
</evidence>
<sequence length="631" mass="69851">MAISNIRAFAQLSSTEISSLERDLDALRATVVATLGAKDAAYIRRAIAFHRALEVTGRIVLLVSGKPAARILGSAVLGSAKAVDNILLGHNICHGQWDWMNDPEIHSGTWEWDSVIPAAQWKYAHNYSHHTFTNIVGTDEDLSQGIIRMSRDTPWRPVHLFQPLTSLALAAGFEWGTAIHHWAVYRHLTGTPRRTLTSAADKEFGRKIARQVIKDYILFPALSGKSWKTTLLSNAIAGALRNCWLYTTIFCGHFPDGAEKFVGVDVKSETRGEWYLRQILGTSNFTSGKFVTFMSGGLGYQIEHHLFPDLPCNRLPEISSQVRAVCAKYGIPYTTGSLYGQFWLSFRTLSKLAVPDALLWRTSDDAPETRSERMLAAHAQCPEPKRALRRPNRMASIGMFAMIGAVAKMGLALGTKSTTVRGRDAFVATILDPQRTAGVLVVPNHRSTLDDPLMWGTLPWSMLLRPRLMRWSLGAAELCFTNPVTSMMSSLAQVLATVRGDGIFQPAIDRAISVLDTGGVVNIFSEGRINQGTPTLRFKWGIARLVAETVEPPVLVPVYLGGFEHVVPLPRLRRMPFWGRDIRITFGAPVDTAPIIAAARRTSFSTEEFRSALAALIRIEVEKLRTQHETA</sequence>
<dbReference type="CDD" id="cd03506">
    <property type="entry name" value="Delta6-FADS-like"/>
    <property type="match status" value="1"/>
</dbReference>
<dbReference type="EMBL" id="JACHIT010000002">
    <property type="protein sequence ID" value="MBB5915357.1"/>
    <property type="molecule type" value="Genomic_DNA"/>
</dbReference>
<accession>A0A7W9PFW3</accession>
<comment type="caution">
    <text evidence="8">The sequence shown here is derived from an EMBL/GenBank/DDBJ whole genome shotgun (WGS) entry which is preliminary data.</text>
</comment>
<protein>
    <submittedName>
        <fullName evidence="8">Fatty acid desaturase/1-acyl-sn-glycerol-3-phosphate acyltransferase</fullName>
    </submittedName>
</protein>
<dbReference type="InterPro" id="IPR005804">
    <property type="entry name" value="FA_desaturase_dom"/>
</dbReference>
<dbReference type="PANTHER" id="PTHR12497">
    <property type="entry name" value="TAZ PROTEIN TAFAZZIN"/>
    <property type="match status" value="1"/>
</dbReference>
<dbReference type="PRINTS" id="PR00979">
    <property type="entry name" value="TAFAZZIN"/>
</dbReference>
<evidence type="ECO:0000259" key="7">
    <source>
        <dbReference type="SMART" id="SM00563"/>
    </source>
</evidence>
<evidence type="ECO:0000256" key="4">
    <source>
        <dbReference type="ARBA" id="ARBA00023136"/>
    </source>
</evidence>
<keyword evidence="4" id="KW-0472">Membrane</keyword>
<dbReference type="PANTHER" id="PTHR12497:SF0">
    <property type="entry name" value="TAFAZZIN"/>
    <property type="match status" value="1"/>
</dbReference>
<dbReference type="InterPro" id="IPR000872">
    <property type="entry name" value="Tafazzin"/>
</dbReference>
<evidence type="ECO:0000313" key="8">
    <source>
        <dbReference type="EMBL" id="MBB5915357.1"/>
    </source>
</evidence>
<keyword evidence="2 8" id="KW-0808">Transferase</keyword>
<feature type="domain" description="Phospholipid/glycerol acyltransferase" evidence="7">
    <location>
        <begin position="439"/>
        <end position="563"/>
    </location>
</feature>
<gene>
    <name evidence="8" type="ORF">BJY24_004269</name>
</gene>
<organism evidence="8 9">
    <name type="scientific">Nocardia transvalensis</name>
    <dbReference type="NCBI Taxonomy" id="37333"/>
    <lineage>
        <taxon>Bacteria</taxon>
        <taxon>Bacillati</taxon>
        <taxon>Actinomycetota</taxon>
        <taxon>Actinomycetes</taxon>
        <taxon>Mycobacteriales</taxon>
        <taxon>Nocardiaceae</taxon>
        <taxon>Nocardia</taxon>
    </lineage>
</organism>
<keyword evidence="9" id="KW-1185">Reference proteome</keyword>
<reference evidence="8 9" key="1">
    <citation type="submission" date="2020-08" db="EMBL/GenBank/DDBJ databases">
        <title>Sequencing the genomes of 1000 actinobacteria strains.</title>
        <authorList>
            <person name="Klenk H.-P."/>
        </authorList>
    </citation>
    <scope>NUCLEOTIDE SEQUENCE [LARGE SCALE GENOMIC DNA]</scope>
    <source>
        <strain evidence="8 9">DSM 43582</strain>
    </source>
</reference>
<dbReference type="GO" id="GO:0016020">
    <property type="term" value="C:membrane"/>
    <property type="evidence" value="ECO:0007669"/>
    <property type="project" value="UniProtKB-SubCell"/>
</dbReference>
<evidence type="ECO:0000256" key="1">
    <source>
        <dbReference type="ARBA" id="ARBA00004170"/>
    </source>
</evidence>
<keyword evidence="5 8" id="KW-0012">Acyltransferase</keyword>
<dbReference type="SUPFAM" id="SSF69593">
    <property type="entry name" value="Glycerol-3-phosphate (1)-acyltransferase"/>
    <property type="match status" value="1"/>
</dbReference>
<dbReference type="Pfam" id="PF01553">
    <property type="entry name" value="Acyltransferase"/>
    <property type="match status" value="1"/>
</dbReference>
<comment type="catalytic activity">
    <reaction evidence="6">
        <text>1'-[1,2-diacyl-sn-glycero-3-phospho],3'-[1-acyl-sn-glycero-3-phospho]-glycerol + a 1,2-diacyl-sn-glycero-3-phosphocholine = a cardiolipin + a 1-acyl-sn-glycero-3-phosphocholine</text>
        <dbReference type="Rhea" id="RHEA:33731"/>
        <dbReference type="ChEBI" id="CHEBI:57643"/>
        <dbReference type="ChEBI" id="CHEBI:58168"/>
        <dbReference type="ChEBI" id="CHEBI:62237"/>
        <dbReference type="ChEBI" id="CHEBI:64743"/>
    </reaction>
    <physiologicalReaction direction="left-to-right" evidence="6">
        <dbReference type="Rhea" id="RHEA:33732"/>
    </physiologicalReaction>
    <physiologicalReaction direction="right-to-left" evidence="6">
        <dbReference type="Rhea" id="RHEA:33733"/>
    </physiologicalReaction>
</comment>
<dbReference type="InterPro" id="IPR002123">
    <property type="entry name" value="Plipid/glycerol_acylTrfase"/>
</dbReference>
<evidence type="ECO:0000256" key="5">
    <source>
        <dbReference type="ARBA" id="ARBA00023315"/>
    </source>
</evidence>
<comment type="subcellular location">
    <subcellularLocation>
        <location evidence="1">Membrane</location>
        <topology evidence="1">Peripheral membrane protein</topology>
    </subcellularLocation>
</comment>
<dbReference type="GO" id="GO:0047184">
    <property type="term" value="F:1-acylglycerophosphocholine O-acyltransferase activity"/>
    <property type="evidence" value="ECO:0007669"/>
    <property type="project" value="TreeGrafter"/>
</dbReference>
<dbReference type="RefSeq" id="WP_157185543.1">
    <property type="nucleotide sequence ID" value="NZ_JACHIT010000002.1"/>
</dbReference>
<dbReference type="AlphaFoldDB" id="A0A7W9PFW3"/>